<organism evidence="1 2">
    <name type="scientific">Pseudoalteromonas arctica</name>
    <dbReference type="NCBI Taxonomy" id="394751"/>
    <lineage>
        <taxon>Bacteria</taxon>
        <taxon>Pseudomonadati</taxon>
        <taxon>Pseudomonadota</taxon>
        <taxon>Gammaproteobacteria</taxon>
        <taxon>Alteromonadales</taxon>
        <taxon>Pseudoalteromonadaceae</taxon>
        <taxon>Pseudoalteromonas</taxon>
    </lineage>
</organism>
<gene>
    <name evidence="1" type="ORF">HHO47_06640</name>
</gene>
<comment type="caution">
    <text evidence="1">The sequence shown here is derived from an EMBL/GenBank/DDBJ whole genome shotgun (WGS) entry which is preliminary data.</text>
</comment>
<dbReference type="AlphaFoldDB" id="A0A7Y0DS39"/>
<proteinExistence type="predicted"/>
<evidence type="ECO:0000313" key="1">
    <source>
        <dbReference type="EMBL" id="NMM40526.1"/>
    </source>
</evidence>
<dbReference type="Proteomes" id="UP000570493">
    <property type="component" value="Unassembled WGS sequence"/>
</dbReference>
<evidence type="ECO:0000313" key="2">
    <source>
        <dbReference type="Proteomes" id="UP000570493"/>
    </source>
</evidence>
<keyword evidence="2" id="KW-1185">Reference proteome</keyword>
<reference evidence="1" key="1">
    <citation type="submission" date="2020-04" db="EMBL/GenBank/DDBJ databases">
        <title>Genome Sequencing for Pseudoaltermonas arctica.</title>
        <authorList>
            <person name="Elkins N.S."/>
        </authorList>
    </citation>
    <scope>NUCLEOTIDE SEQUENCE [LARGE SCALE GENOMIC DNA]</scope>
    <source>
        <strain evidence="1">NEC-BIFX-2020_0012</strain>
    </source>
</reference>
<protein>
    <submittedName>
        <fullName evidence="1">H-NS histone family protein</fullName>
    </submittedName>
</protein>
<name>A0A7Y0DS39_9GAMM</name>
<sequence length="100" mass="11318">MKEVKAFIKSASLSDLEKAQTLLGDAIAKYTEQQHAKQEVLDLLKAKGLTLYDLQDVANDKRTKVMPKYQIEFEGKIVKWTGRGKRPKAFQGVELTEHLA</sequence>
<dbReference type="EMBL" id="JABBMT010000007">
    <property type="protein sequence ID" value="NMM40526.1"/>
    <property type="molecule type" value="Genomic_DNA"/>
</dbReference>
<dbReference type="RefSeq" id="WP_169019584.1">
    <property type="nucleotide sequence ID" value="NZ_JABBMT010000007.1"/>
</dbReference>
<accession>A0A7Y0DS39</accession>